<dbReference type="AlphaFoldDB" id="A0A0R2P2Z7"/>
<dbReference type="GO" id="GO:0004106">
    <property type="term" value="F:chorismate mutase activity"/>
    <property type="evidence" value="ECO:0007669"/>
    <property type="project" value="UniProtKB-UniRule"/>
</dbReference>
<dbReference type="PIRSF" id="PIRSF005965">
    <property type="entry name" value="Chor_mut_AroH"/>
    <property type="match status" value="1"/>
</dbReference>
<dbReference type="GO" id="GO:0046417">
    <property type="term" value="P:chorismate metabolic process"/>
    <property type="evidence" value="ECO:0007669"/>
    <property type="project" value="TreeGrafter"/>
</dbReference>
<feature type="binding site" evidence="2">
    <location>
        <position position="7"/>
    </location>
    <ligand>
        <name>prephenate</name>
        <dbReference type="ChEBI" id="CHEBI:29934"/>
    </ligand>
</feature>
<dbReference type="NCBIfam" id="TIGR01796">
    <property type="entry name" value="CM_mono_aroH"/>
    <property type="match status" value="1"/>
</dbReference>
<reference evidence="4 5" key="1">
    <citation type="submission" date="2015-10" db="EMBL/GenBank/DDBJ databases">
        <title>Metagenome-Assembled Genomes uncover a global brackish microbiome.</title>
        <authorList>
            <person name="Hugerth L.W."/>
            <person name="Larsson J."/>
            <person name="Alneberg J."/>
            <person name="Lindh M.V."/>
            <person name="Legrand C."/>
            <person name="Pinhassi J."/>
            <person name="Andersson A.F."/>
        </authorList>
    </citation>
    <scope>NUCLEOTIDE SEQUENCE [LARGE SCALE GENOMIC DNA]</scope>
    <source>
        <strain evidence="4">BACL2 MAG-121220-bin52</strain>
    </source>
</reference>
<feature type="binding site" evidence="2">
    <location>
        <position position="89"/>
    </location>
    <ligand>
        <name>prephenate</name>
        <dbReference type="ChEBI" id="CHEBI:29934"/>
    </ligand>
</feature>
<dbReference type="Pfam" id="PF07736">
    <property type="entry name" value="CM_1"/>
    <property type="match status" value="1"/>
</dbReference>
<evidence type="ECO:0000256" key="1">
    <source>
        <dbReference type="NCBIfam" id="TIGR01796"/>
    </source>
</evidence>
<comment type="caution">
    <text evidence="4">The sequence shown here is derived from an EMBL/GenBank/DDBJ whole genome shotgun (WGS) entry which is preliminary data.</text>
</comment>
<evidence type="ECO:0000256" key="2">
    <source>
        <dbReference type="PIRSR" id="PIRSR005965-1"/>
    </source>
</evidence>
<evidence type="ECO:0000256" key="3">
    <source>
        <dbReference type="PROSITE-ProRule" id="PRU00514"/>
    </source>
</evidence>
<keyword evidence="2 3" id="KW-0057">Aromatic amino acid biosynthesis</keyword>
<feature type="binding site" evidence="2">
    <location>
        <position position="107"/>
    </location>
    <ligand>
        <name>prephenate</name>
        <dbReference type="ChEBI" id="CHEBI:29934"/>
    </ligand>
</feature>
<gene>
    <name evidence="4" type="ORF">ABR65_04455</name>
</gene>
<dbReference type="PANTHER" id="PTHR21164:SF0">
    <property type="entry name" value="CHORISMATE MUTASE AROH"/>
    <property type="match status" value="1"/>
</dbReference>
<keyword evidence="2 3" id="KW-0028">Amino-acid biosynthesis</keyword>
<dbReference type="CDD" id="cd02185">
    <property type="entry name" value="AroH"/>
    <property type="match status" value="1"/>
</dbReference>
<keyword evidence="3" id="KW-0413">Isomerase</keyword>
<name>A0A0R2P2Z7_9ACTN</name>
<dbReference type="SUPFAM" id="SSF55298">
    <property type="entry name" value="YjgF-like"/>
    <property type="match status" value="1"/>
</dbReference>
<dbReference type="GO" id="GO:0009073">
    <property type="term" value="P:aromatic amino acid family biosynthetic process"/>
    <property type="evidence" value="ECO:0007669"/>
    <property type="project" value="UniProtKB-UniRule"/>
</dbReference>
<proteinExistence type="predicted"/>
<accession>A0A0R2P2Z7</accession>
<comment type="catalytic activity">
    <reaction evidence="3">
        <text>chorismate = prephenate</text>
        <dbReference type="Rhea" id="RHEA:13897"/>
        <dbReference type="ChEBI" id="CHEBI:29748"/>
        <dbReference type="ChEBI" id="CHEBI:29934"/>
        <dbReference type="EC" id="5.4.99.5"/>
    </reaction>
</comment>
<dbReference type="InterPro" id="IPR008243">
    <property type="entry name" value="Chorismate_mutase_AroH"/>
</dbReference>
<dbReference type="Gene3D" id="3.30.1330.40">
    <property type="entry name" value="RutC-like"/>
    <property type="match status" value="1"/>
</dbReference>
<dbReference type="InterPro" id="IPR035959">
    <property type="entry name" value="RutC-like_sf"/>
</dbReference>
<dbReference type="Proteomes" id="UP000054017">
    <property type="component" value="Unassembled WGS sequence"/>
</dbReference>
<evidence type="ECO:0000313" key="5">
    <source>
        <dbReference type="Proteomes" id="UP000054017"/>
    </source>
</evidence>
<dbReference type="EMBL" id="LIAX01000157">
    <property type="protein sequence ID" value="KRO32404.1"/>
    <property type="molecule type" value="Genomic_DNA"/>
</dbReference>
<dbReference type="PANTHER" id="PTHR21164">
    <property type="entry name" value="CHORISMATE MUTASE"/>
    <property type="match status" value="1"/>
</dbReference>
<sequence>MTVRAIRGAIQIDRDDPVLMQEAVTELVSKVLEANQLTNIDLISLLFTCTPDLVSDFPAASARAMGLEKVPLICAVEMAVAASLPRTIRLMLHCHTELDQDQISHIYLRGAVILRKDIAQ</sequence>
<evidence type="ECO:0000313" key="4">
    <source>
        <dbReference type="EMBL" id="KRO32404.1"/>
    </source>
</evidence>
<dbReference type="PROSITE" id="PS51167">
    <property type="entry name" value="CHORISMATE_MUT_1"/>
    <property type="match status" value="1"/>
</dbReference>
<dbReference type="GO" id="GO:0008652">
    <property type="term" value="P:amino acid biosynthetic process"/>
    <property type="evidence" value="ECO:0007669"/>
    <property type="project" value="UniProtKB-UniRule"/>
</dbReference>
<dbReference type="EC" id="5.4.99.5" evidence="1 3"/>
<protein>
    <recommendedName>
        <fullName evidence="1 3">chorismate mutase</fullName>
        <ecNumber evidence="1 3">5.4.99.5</ecNumber>
    </recommendedName>
</protein>
<organism evidence="4 5">
    <name type="scientific">Actinobacteria bacterium BACL2 MAG-121220-bin52</name>
    <dbReference type="NCBI Taxonomy" id="1655573"/>
    <lineage>
        <taxon>Bacteria</taxon>
        <taxon>Bacillati</taxon>
        <taxon>Actinomycetota</taxon>
        <taxon>Actinomycetes</taxon>
        <taxon>Actinomycetes incertae sedis</taxon>
        <taxon>ac1 cluster</taxon>
    </lineage>
</organism>